<name>A0ABQ0P139_9PROT</name>
<dbReference type="RefSeq" id="WP_018981098.1">
    <property type="nucleotide sequence ID" value="NZ_BAQD01000142.1"/>
</dbReference>
<reference evidence="1" key="1">
    <citation type="submission" date="2013-04" db="EMBL/GenBank/DDBJ databases">
        <title>The genome sequencing project of 58 acetic acid bacteria.</title>
        <authorList>
            <person name="Okamoto-Kainuma A."/>
            <person name="Ishikawa M."/>
            <person name="Umino S."/>
            <person name="Koizumi Y."/>
            <person name="Shiwa Y."/>
            <person name="Yoshikawa H."/>
            <person name="Matsutani M."/>
            <person name="Matsushita K."/>
        </authorList>
    </citation>
    <scope>NUCLEOTIDE SEQUENCE</scope>
    <source>
        <strain evidence="1">DSM 15669</strain>
    </source>
</reference>
<dbReference type="EMBL" id="BAQD01000142">
    <property type="protein sequence ID" value="GBQ08825.1"/>
    <property type="molecule type" value="Genomic_DNA"/>
</dbReference>
<gene>
    <name evidence="1" type="ORF">AA15669_1923</name>
</gene>
<evidence type="ECO:0000313" key="2">
    <source>
        <dbReference type="Proteomes" id="UP001062901"/>
    </source>
</evidence>
<comment type="caution">
    <text evidence="1">The sequence shown here is derived from an EMBL/GenBank/DDBJ whole genome shotgun (WGS) entry which is preliminary data.</text>
</comment>
<dbReference type="Proteomes" id="UP001062901">
    <property type="component" value="Unassembled WGS sequence"/>
</dbReference>
<keyword evidence="2" id="KW-1185">Reference proteome</keyword>
<organism evidence="1 2">
    <name type="scientific">Saccharibacter floricola DSM 15669</name>
    <dbReference type="NCBI Taxonomy" id="1123227"/>
    <lineage>
        <taxon>Bacteria</taxon>
        <taxon>Pseudomonadati</taxon>
        <taxon>Pseudomonadota</taxon>
        <taxon>Alphaproteobacteria</taxon>
        <taxon>Acetobacterales</taxon>
        <taxon>Acetobacteraceae</taxon>
        <taxon>Saccharibacter</taxon>
    </lineage>
</organism>
<sequence>MTIPSYEINNNKTPLGESLGRAISNISYGGEIYFQEYRKITLPLDGFLFWIKTENKFSIPGSLHISTRNTKNEYQNYDLSQIVLSTSEKINKFHQKDSNYILVGIIDGLEFLIGAQKESYQPSALFHYSAESIPPSFRSQFIHTEAELDDYHPVISSSLPIFLALPHIGSPALGWCPWPKDVPIFPSFSSPDNQEPPYIIIHNDPHSAQPVGLGTVDPTTGASTQMMTEKVKLTLIGLPHQKASNIRDYIRHWALLHPDTLGITNIPVIVDEKSTLDEISALSMMKHLEFDVMYIQNTARDCAFKLIEHAKMTLKSNTRTVPSS</sequence>
<protein>
    <submittedName>
        <fullName evidence="1">Uncharacterized protein</fullName>
    </submittedName>
</protein>
<evidence type="ECO:0000313" key="1">
    <source>
        <dbReference type="EMBL" id="GBQ08825.1"/>
    </source>
</evidence>
<accession>A0ABQ0P139</accession>
<proteinExistence type="predicted"/>